<keyword evidence="2" id="KW-1185">Reference proteome</keyword>
<dbReference type="AlphaFoldDB" id="A0A940XA55"/>
<dbReference type="EMBL" id="JAGFBV010000043">
    <property type="protein sequence ID" value="MBP4139984.1"/>
    <property type="molecule type" value="Genomic_DNA"/>
</dbReference>
<evidence type="ECO:0000313" key="1">
    <source>
        <dbReference type="EMBL" id="MBP4139984.1"/>
    </source>
</evidence>
<protein>
    <submittedName>
        <fullName evidence="1">Uncharacterized protein</fullName>
    </submittedName>
</protein>
<organism evidence="1 2">
    <name type="scientific">Flavobacterium geliluteum</name>
    <dbReference type="NCBI Taxonomy" id="2816120"/>
    <lineage>
        <taxon>Bacteria</taxon>
        <taxon>Pseudomonadati</taxon>
        <taxon>Bacteroidota</taxon>
        <taxon>Flavobacteriia</taxon>
        <taxon>Flavobacteriales</taxon>
        <taxon>Flavobacteriaceae</taxon>
        <taxon>Flavobacterium</taxon>
    </lineage>
</organism>
<gene>
    <name evidence="1" type="ORF">J3495_18075</name>
</gene>
<name>A0A940XA55_9FLAO</name>
<dbReference type="Proteomes" id="UP000675047">
    <property type="component" value="Unassembled WGS sequence"/>
</dbReference>
<proteinExistence type="predicted"/>
<reference evidence="1 2" key="1">
    <citation type="submission" date="2021-03" db="EMBL/GenBank/DDBJ databases">
        <title>Flavobacterium Flabelliformis Sp. Nov. And Flavobacterium Geliluteum Sp. Nov., Two Novel Multidrug Resistant Psychrophilic Species Isolated From Antarctica.</title>
        <authorList>
            <person name="Kralova S."/>
            <person name="Busse H.J."/>
            <person name="Bezdicek M."/>
            <person name="Nykrynova M."/>
            <person name="Kroupova E."/>
            <person name="Krsek D."/>
            <person name="Sedlacek I."/>
        </authorList>
    </citation>
    <scope>NUCLEOTIDE SEQUENCE [LARGE SCALE GENOMIC DNA]</scope>
    <source>
        <strain evidence="1 2">P7388</strain>
    </source>
</reference>
<sequence length="88" mass="10531">MKIREKIQNQREQDLLSVLEYCSEQEKWGRSAVFSVYERMLINQERGSLLSQSNNDTPEAEKRYYQVSEKIEKRIAFTLTKIKNNEEL</sequence>
<evidence type="ECO:0000313" key="2">
    <source>
        <dbReference type="Proteomes" id="UP000675047"/>
    </source>
</evidence>
<accession>A0A940XA55</accession>
<dbReference type="RefSeq" id="WP_210668225.1">
    <property type="nucleotide sequence ID" value="NZ_JAGFBV010000043.1"/>
</dbReference>
<comment type="caution">
    <text evidence="1">The sequence shown here is derived from an EMBL/GenBank/DDBJ whole genome shotgun (WGS) entry which is preliminary data.</text>
</comment>